<dbReference type="GO" id="GO:0015293">
    <property type="term" value="F:symporter activity"/>
    <property type="evidence" value="ECO:0007669"/>
    <property type="project" value="UniProtKB-KW"/>
</dbReference>
<feature type="transmembrane region" description="Helical" evidence="14">
    <location>
        <begin position="283"/>
        <end position="303"/>
    </location>
</feature>
<dbReference type="InterPro" id="IPR050277">
    <property type="entry name" value="Sodium:Solute_Symporter"/>
</dbReference>
<feature type="transmembrane region" description="Helical" evidence="14">
    <location>
        <begin position="453"/>
        <end position="478"/>
    </location>
</feature>
<evidence type="ECO:0000256" key="1">
    <source>
        <dbReference type="ARBA" id="ARBA00004651"/>
    </source>
</evidence>
<keyword evidence="16" id="KW-1185">Reference proteome</keyword>
<evidence type="ECO:0000313" key="15">
    <source>
        <dbReference type="EMBL" id="STZ60647.1"/>
    </source>
</evidence>
<keyword evidence="10 14" id="KW-0472">Membrane</keyword>
<dbReference type="CDD" id="cd10322">
    <property type="entry name" value="SLC5sbd"/>
    <property type="match status" value="1"/>
</dbReference>
<evidence type="ECO:0000256" key="5">
    <source>
        <dbReference type="ARBA" id="ARBA00022692"/>
    </source>
</evidence>
<keyword evidence="5 14" id="KW-0812">Transmembrane</keyword>
<feature type="transmembrane region" description="Helical" evidence="14">
    <location>
        <begin position="124"/>
        <end position="145"/>
    </location>
</feature>
<evidence type="ECO:0000256" key="12">
    <source>
        <dbReference type="ARBA" id="ARBA00033708"/>
    </source>
</evidence>
<feature type="transmembrane region" description="Helical" evidence="14">
    <location>
        <begin position="428"/>
        <end position="447"/>
    </location>
</feature>
<comment type="catalytic activity">
    <reaction evidence="12">
        <text>L-proline(in) + Na(+)(in) = L-proline(out) + Na(+)(out)</text>
        <dbReference type="Rhea" id="RHEA:28967"/>
        <dbReference type="ChEBI" id="CHEBI:29101"/>
        <dbReference type="ChEBI" id="CHEBI:60039"/>
    </reaction>
</comment>
<feature type="transmembrane region" description="Helical" evidence="14">
    <location>
        <begin position="323"/>
        <end position="342"/>
    </location>
</feature>
<dbReference type="EMBL" id="UGQT01000001">
    <property type="protein sequence ID" value="STZ60647.1"/>
    <property type="molecule type" value="Genomic_DNA"/>
</dbReference>
<keyword evidence="8" id="KW-0915">Sodium</keyword>
<evidence type="ECO:0000256" key="14">
    <source>
        <dbReference type="SAM" id="Phobius"/>
    </source>
</evidence>
<sequence>MAAMTGSMVITLGLLALFFALIVVVLYATNRNAKSFSDYAVGGRSFGSWYIAMSYTNSWWPGATYTAFFGLSVSAGVLGFYALAYSLLGVTAMYLMAERAWLWGKRYDLRTQPDMMGLRFDSQAVRVIASLIGVVCLFPWIVLGMQAMGLIFRFASFGQWSVTTCLVVGVAVIAVRQIWTVQMGMRGLVITDLVQGIVAYGLAALVCLGILFGPADSAGFGALSNIPQTLLSVPGDGGRYGSWYLFSLVLTGVIGSLCWPTSYQRIYTAKGVRSVKKGTLHTMWIAGGFYALLTLVALSAASMTDIVAAPQDGWFTLLYDRGGVWLLGLALVIVLAASMGWIDGCVQVCGAQIANDIVHVLSPRTDFQLKVVAKGSMVVYMLAAAVAAYVAFDYPRLQLLAQMSYQGIVQLAVPMFLGLFWRRGTKAAALSSMTVGFLVAAVLTYLYPDDIAGLGSLTSGVVALAVNLVVYLAVSLAAPQSDSERRRVDELFAAGRSHRTPTAATAAEH</sequence>
<keyword evidence="11" id="KW-0739">Sodium transport</keyword>
<dbReference type="Proteomes" id="UP000254978">
    <property type="component" value="Unassembled WGS sequence"/>
</dbReference>
<reference evidence="15 16" key="1">
    <citation type="submission" date="2018-06" db="EMBL/GenBank/DDBJ databases">
        <authorList>
            <consortium name="Pathogen Informatics"/>
            <person name="Doyle S."/>
        </authorList>
    </citation>
    <scope>NUCLEOTIDE SEQUENCE [LARGE SCALE GENOMIC DNA]</scope>
    <source>
        <strain evidence="15 16">NCTC10821</strain>
    </source>
</reference>
<keyword evidence="3" id="KW-0813">Transport</keyword>
<name>A0A378TKE5_9MYCO</name>
<evidence type="ECO:0000256" key="13">
    <source>
        <dbReference type="RuleBase" id="RU362091"/>
    </source>
</evidence>
<dbReference type="PROSITE" id="PS50283">
    <property type="entry name" value="NA_SOLUT_SYMP_3"/>
    <property type="match status" value="1"/>
</dbReference>
<feature type="transmembrane region" description="Helical" evidence="14">
    <location>
        <begin position="187"/>
        <end position="212"/>
    </location>
</feature>
<evidence type="ECO:0000256" key="9">
    <source>
        <dbReference type="ARBA" id="ARBA00023065"/>
    </source>
</evidence>
<evidence type="ECO:0000256" key="11">
    <source>
        <dbReference type="ARBA" id="ARBA00023201"/>
    </source>
</evidence>
<keyword evidence="7 14" id="KW-1133">Transmembrane helix</keyword>
<comment type="subcellular location">
    <subcellularLocation>
        <location evidence="1">Cell membrane</location>
        <topology evidence="1">Multi-pass membrane protein</topology>
    </subcellularLocation>
</comment>
<proteinExistence type="inferred from homology"/>
<dbReference type="Pfam" id="PF00474">
    <property type="entry name" value="SSF"/>
    <property type="match status" value="1"/>
</dbReference>
<protein>
    <submittedName>
        <fullName evidence="15">Pantothenate permease</fullName>
    </submittedName>
</protein>
<evidence type="ECO:0000256" key="10">
    <source>
        <dbReference type="ARBA" id="ARBA00023136"/>
    </source>
</evidence>
<feature type="transmembrane region" description="Helical" evidence="14">
    <location>
        <begin position="371"/>
        <end position="392"/>
    </location>
</feature>
<accession>A0A378TKE5</accession>
<dbReference type="GO" id="GO:0005886">
    <property type="term" value="C:plasma membrane"/>
    <property type="evidence" value="ECO:0007669"/>
    <property type="project" value="UniProtKB-SubCell"/>
</dbReference>
<keyword evidence="4" id="KW-1003">Cell membrane</keyword>
<dbReference type="AlphaFoldDB" id="A0A378TKE5"/>
<dbReference type="Gene3D" id="1.20.1730.10">
    <property type="entry name" value="Sodium/glucose cotransporter"/>
    <property type="match status" value="1"/>
</dbReference>
<evidence type="ECO:0000256" key="8">
    <source>
        <dbReference type="ARBA" id="ARBA00023053"/>
    </source>
</evidence>
<feature type="transmembrane region" description="Helical" evidence="14">
    <location>
        <begin position="6"/>
        <end position="28"/>
    </location>
</feature>
<gene>
    <name evidence="15" type="primary">panF_1</name>
    <name evidence="15" type="ORF">NCTC10821_04190</name>
</gene>
<evidence type="ECO:0000256" key="6">
    <source>
        <dbReference type="ARBA" id="ARBA00022847"/>
    </source>
</evidence>
<dbReference type="GO" id="GO:0006814">
    <property type="term" value="P:sodium ion transport"/>
    <property type="evidence" value="ECO:0007669"/>
    <property type="project" value="UniProtKB-KW"/>
</dbReference>
<dbReference type="PANTHER" id="PTHR48086">
    <property type="entry name" value="SODIUM/PROLINE SYMPORTER-RELATED"/>
    <property type="match status" value="1"/>
</dbReference>
<comment type="similarity">
    <text evidence="2 13">Belongs to the sodium:solute symporter (SSF) (TC 2.A.21) family.</text>
</comment>
<evidence type="ECO:0000256" key="3">
    <source>
        <dbReference type="ARBA" id="ARBA00022448"/>
    </source>
</evidence>
<evidence type="ECO:0000256" key="2">
    <source>
        <dbReference type="ARBA" id="ARBA00006434"/>
    </source>
</evidence>
<organism evidence="15 16">
    <name type="scientific">Mycolicibacterium tokaiense</name>
    <dbReference type="NCBI Taxonomy" id="39695"/>
    <lineage>
        <taxon>Bacteria</taxon>
        <taxon>Bacillati</taxon>
        <taxon>Actinomycetota</taxon>
        <taxon>Actinomycetes</taxon>
        <taxon>Mycobacteriales</taxon>
        <taxon>Mycobacteriaceae</taxon>
        <taxon>Mycolicibacterium</taxon>
    </lineage>
</organism>
<keyword evidence="6" id="KW-0769">Symport</keyword>
<dbReference type="InterPro" id="IPR001734">
    <property type="entry name" value="Na/solute_symporter"/>
</dbReference>
<feature type="transmembrane region" description="Helical" evidence="14">
    <location>
        <begin position="243"/>
        <end position="262"/>
    </location>
</feature>
<evidence type="ECO:0000313" key="16">
    <source>
        <dbReference type="Proteomes" id="UP000254978"/>
    </source>
</evidence>
<evidence type="ECO:0000256" key="4">
    <source>
        <dbReference type="ARBA" id="ARBA00022475"/>
    </source>
</evidence>
<keyword evidence="9" id="KW-0406">Ion transport</keyword>
<feature type="transmembrane region" description="Helical" evidence="14">
    <location>
        <begin position="404"/>
        <end position="421"/>
    </location>
</feature>
<feature type="transmembrane region" description="Helical" evidence="14">
    <location>
        <begin position="157"/>
        <end position="175"/>
    </location>
</feature>
<feature type="transmembrane region" description="Helical" evidence="14">
    <location>
        <begin position="77"/>
        <end position="97"/>
    </location>
</feature>
<dbReference type="PANTHER" id="PTHR48086:SF3">
    <property type="entry name" value="SODIUM_PROLINE SYMPORTER"/>
    <property type="match status" value="1"/>
</dbReference>
<dbReference type="InterPro" id="IPR038377">
    <property type="entry name" value="Na/Glc_symporter_sf"/>
</dbReference>
<evidence type="ECO:0000256" key="7">
    <source>
        <dbReference type="ARBA" id="ARBA00022989"/>
    </source>
</evidence>